<dbReference type="InterPro" id="IPR025943">
    <property type="entry name" value="Sigma_54_int_dom_ATP-bd_2"/>
</dbReference>
<evidence type="ECO:0000256" key="8">
    <source>
        <dbReference type="PROSITE-ProRule" id="PRU00169"/>
    </source>
</evidence>
<dbReference type="InterPro" id="IPR002197">
    <property type="entry name" value="HTH_Fis"/>
</dbReference>
<keyword evidence="8" id="KW-0597">Phosphoprotein</keyword>
<dbReference type="OrthoDB" id="9762726at2"/>
<gene>
    <name evidence="11" type="ORF">B1812_13025</name>
</gene>
<dbReference type="PROSITE" id="PS00676">
    <property type="entry name" value="SIGMA54_INTERACT_2"/>
    <property type="match status" value="1"/>
</dbReference>
<evidence type="ECO:0000256" key="5">
    <source>
        <dbReference type="ARBA" id="ARBA00023125"/>
    </source>
</evidence>
<dbReference type="SMART" id="SM00382">
    <property type="entry name" value="AAA"/>
    <property type="match status" value="1"/>
</dbReference>
<dbReference type="InterPro" id="IPR011006">
    <property type="entry name" value="CheY-like_superfamily"/>
</dbReference>
<dbReference type="AlphaFoldDB" id="A0A1W6MW90"/>
<dbReference type="SUPFAM" id="SSF46689">
    <property type="entry name" value="Homeodomain-like"/>
    <property type="match status" value="1"/>
</dbReference>
<sequence length="496" mass="55055">MNKMLDEIAVEAAPRTGATVLVIDDERRSLESLRRVLSIEFEVLCAASAQEAGAILAGDLVQVILCDQRMPDQNGVDFLRRVRDQWPEPVRMIISGYTDAEDIIASVNEAGIFQYITKPWDPEKLVSSVRAAVELYRLQKEGVAAPLIEAKPSTLQLHSLIVDRKRNERKRYEFDRIAHGPDSVLREAIALGRRAACYDVSVLITGESGTGKELLARAIHYSSARGDKSFVIENCGALPDELLESELFGCKKGAYTGAYQDRIGLFEVADGGSIFLDEIGDTSPAFQVKLLRVLQEGEIRPLGAQRSRRVNVRVIAATNRNIEADVALGRFRRDLYYRLAAFPIHLPPLAERPGDIPVIAARILVEVNRTFNRRIPGFDPETLRLMQRYAWPGNIRELYNEIQRMCVLCDGEAPLGSNLLSATIAKGAGSKPTVESAAPLTLKDRVEALESAVIKESLQRNGHNISRVAEELGLSRVGLRSKITRYDICRLVDDEP</sequence>
<dbReference type="PROSITE" id="PS00675">
    <property type="entry name" value="SIGMA54_INTERACT_1"/>
    <property type="match status" value="1"/>
</dbReference>
<evidence type="ECO:0000256" key="4">
    <source>
        <dbReference type="ARBA" id="ARBA00023015"/>
    </source>
</evidence>
<dbReference type="Proteomes" id="UP000193978">
    <property type="component" value="Chromosome"/>
</dbReference>
<reference evidence="11 12" key="1">
    <citation type="submission" date="2017-02" db="EMBL/GenBank/DDBJ databases">
        <authorList>
            <person name="Peterson S.W."/>
        </authorList>
    </citation>
    <scope>NUCLEOTIDE SEQUENCE [LARGE SCALE GENOMIC DNA]</scope>
    <source>
        <strain evidence="11 12">S285</strain>
    </source>
</reference>
<keyword evidence="2" id="KW-0067">ATP-binding</keyword>
<organism evidence="11 12">
    <name type="scientific">Methylocystis bryophila</name>
    <dbReference type="NCBI Taxonomy" id="655015"/>
    <lineage>
        <taxon>Bacteria</taxon>
        <taxon>Pseudomonadati</taxon>
        <taxon>Pseudomonadota</taxon>
        <taxon>Alphaproteobacteria</taxon>
        <taxon>Hyphomicrobiales</taxon>
        <taxon>Methylocystaceae</taxon>
        <taxon>Methylocystis</taxon>
    </lineage>
</organism>
<accession>A0A1W6MW90</accession>
<dbReference type="GO" id="GO:0043565">
    <property type="term" value="F:sequence-specific DNA binding"/>
    <property type="evidence" value="ECO:0007669"/>
    <property type="project" value="InterPro"/>
</dbReference>
<feature type="domain" description="Sigma-54 factor interaction" evidence="9">
    <location>
        <begin position="178"/>
        <end position="407"/>
    </location>
</feature>
<dbReference type="Pfam" id="PF00072">
    <property type="entry name" value="Response_reg"/>
    <property type="match status" value="1"/>
</dbReference>
<dbReference type="FunFam" id="3.40.50.300:FF:000006">
    <property type="entry name" value="DNA-binding transcriptional regulator NtrC"/>
    <property type="match status" value="1"/>
</dbReference>
<dbReference type="EMBL" id="CP019948">
    <property type="protein sequence ID" value="ARN81852.1"/>
    <property type="molecule type" value="Genomic_DNA"/>
</dbReference>
<evidence type="ECO:0000313" key="11">
    <source>
        <dbReference type="EMBL" id="ARN81852.1"/>
    </source>
</evidence>
<dbReference type="PROSITE" id="PS50045">
    <property type="entry name" value="SIGMA54_INTERACT_4"/>
    <property type="match status" value="1"/>
</dbReference>
<dbReference type="PANTHER" id="PTHR32071:SF117">
    <property type="entry name" value="PTS-DEPENDENT DIHYDROXYACETONE KINASE OPERON REGULATORY PROTEIN-RELATED"/>
    <property type="match status" value="1"/>
</dbReference>
<dbReference type="InterPro" id="IPR002078">
    <property type="entry name" value="Sigma_54_int"/>
</dbReference>
<dbReference type="SMART" id="SM00448">
    <property type="entry name" value="REC"/>
    <property type="match status" value="1"/>
</dbReference>
<dbReference type="GO" id="GO:0005524">
    <property type="term" value="F:ATP binding"/>
    <property type="evidence" value="ECO:0007669"/>
    <property type="project" value="UniProtKB-KW"/>
</dbReference>
<evidence type="ECO:0000256" key="6">
    <source>
        <dbReference type="ARBA" id="ARBA00023159"/>
    </source>
</evidence>
<dbReference type="PROSITE" id="PS00688">
    <property type="entry name" value="SIGMA54_INTERACT_3"/>
    <property type="match status" value="1"/>
</dbReference>
<dbReference type="Gene3D" id="1.10.8.60">
    <property type="match status" value="1"/>
</dbReference>
<dbReference type="KEGG" id="mbry:B1812_13025"/>
<evidence type="ECO:0000259" key="10">
    <source>
        <dbReference type="PROSITE" id="PS50110"/>
    </source>
</evidence>
<dbReference type="InterPro" id="IPR058031">
    <property type="entry name" value="AAA_lid_NorR"/>
</dbReference>
<dbReference type="InterPro" id="IPR027417">
    <property type="entry name" value="P-loop_NTPase"/>
</dbReference>
<evidence type="ECO:0000256" key="2">
    <source>
        <dbReference type="ARBA" id="ARBA00022840"/>
    </source>
</evidence>
<dbReference type="SUPFAM" id="SSF52540">
    <property type="entry name" value="P-loop containing nucleoside triphosphate hydrolases"/>
    <property type="match status" value="1"/>
</dbReference>
<dbReference type="GO" id="GO:0000160">
    <property type="term" value="P:phosphorelay signal transduction system"/>
    <property type="evidence" value="ECO:0007669"/>
    <property type="project" value="UniProtKB-KW"/>
</dbReference>
<dbReference type="InterPro" id="IPR001789">
    <property type="entry name" value="Sig_transdc_resp-reg_receiver"/>
</dbReference>
<dbReference type="GO" id="GO:0006355">
    <property type="term" value="P:regulation of DNA-templated transcription"/>
    <property type="evidence" value="ECO:0007669"/>
    <property type="project" value="InterPro"/>
</dbReference>
<dbReference type="InterPro" id="IPR003593">
    <property type="entry name" value="AAA+_ATPase"/>
</dbReference>
<keyword evidence="12" id="KW-1185">Reference proteome</keyword>
<name>A0A1W6MW90_9HYPH</name>
<dbReference type="CDD" id="cd00009">
    <property type="entry name" value="AAA"/>
    <property type="match status" value="1"/>
</dbReference>
<dbReference type="SUPFAM" id="SSF52172">
    <property type="entry name" value="CheY-like"/>
    <property type="match status" value="1"/>
</dbReference>
<keyword evidence="5" id="KW-0238">DNA-binding</keyword>
<keyword evidence="3" id="KW-0902">Two-component regulatory system</keyword>
<dbReference type="InterPro" id="IPR025662">
    <property type="entry name" value="Sigma_54_int_dom_ATP-bd_1"/>
</dbReference>
<evidence type="ECO:0000256" key="7">
    <source>
        <dbReference type="ARBA" id="ARBA00023163"/>
    </source>
</evidence>
<dbReference type="RefSeq" id="WP_085771969.1">
    <property type="nucleotide sequence ID" value="NZ_AP027149.1"/>
</dbReference>
<dbReference type="PANTHER" id="PTHR32071">
    <property type="entry name" value="TRANSCRIPTIONAL REGULATORY PROTEIN"/>
    <property type="match status" value="1"/>
</dbReference>
<dbReference type="Pfam" id="PF02954">
    <property type="entry name" value="HTH_8"/>
    <property type="match status" value="1"/>
</dbReference>
<evidence type="ECO:0000313" key="12">
    <source>
        <dbReference type="Proteomes" id="UP000193978"/>
    </source>
</evidence>
<dbReference type="Pfam" id="PF25601">
    <property type="entry name" value="AAA_lid_14"/>
    <property type="match status" value="1"/>
</dbReference>
<dbReference type="STRING" id="655015.B1812_13025"/>
<evidence type="ECO:0000256" key="3">
    <source>
        <dbReference type="ARBA" id="ARBA00023012"/>
    </source>
</evidence>
<dbReference type="PROSITE" id="PS50110">
    <property type="entry name" value="RESPONSE_REGULATORY"/>
    <property type="match status" value="1"/>
</dbReference>
<keyword evidence="4" id="KW-0805">Transcription regulation</keyword>
<keyword evidence="1" id="KW-0547">Nucleotide-binding</keyword>
<evidence type="ECO:0000256" key="1">
    <source>
        <dbReference type="ARBA" id="ARBA00022741"/>
    </source>
</evidence>
<feature type="domain" description="Response regulatory" evidence="10">
    <location>
        <begin position="19"/>
        <end position="133"/>
    </location>
</feature>
<keyword evidence="6" id="KW-0010">Activator</keyword>
<feature type="modified residue" description="4-aspartylphosphate" evidence="8">
    <location>
        <position position="67"/>
    </location>
</feature>
<proteinExistence type="predicted"/>
<dbReference type="InterPro" id="IPR009057">
    <property type="entry name" value="Homeodomain-like_sf"/>
</dbReference>
<dbReference type="Gene3D" id="3.40.50.2300">
    <property type="match status" value="1"/>
</dbReference>
<dbReference type="InterPro" id="IPR025944">
    <property type="entry name" value="Sigma_54_int_dom_CS"/>
</dbReference>
<evidence type="ECO:0000259" key="9">
    <source>
        <dbReference type="PROSITE" id="PS50045"/>
    </source>
</evidence>
<dbReference type="Gene3D" id="3.40.50.300">
    <property type="entry name" value="P-loop containing nucleotide triphosphate hydrolases"/>
    <property type="match status" value="1"/>
</dbReference>
<protein>
    <submittedName>
        <fullName evidence="11">Sigma-54-dependent Fis family transcriptional regulator</fullName>
    </submittedName>
</protein>
<dbReference type="Gene3D" id="1.10.10.60">
    <property type="entry name" value="Homeodomain-like"/>
    <property type="match status" value="1"/>
</dbReference>
<keyword evidence="7" id="KW-0804">Transcription</keyword>
<dbReference type="PRINTS" id="PR01590">
    <property type="entry name" value="HTHFIS"/>
</dbReference>
<dbReference type="Pfam" id="PF00158">
    <property type="entry name" value="Sigma54_activat"/>
    <property type="match status" value="1"/>
</dbReference>